<name>A0A6A6EBQ1_9PEZI</name>
<feature type="non-terminal residue" evidence="1">
    <location>
        <position position="1"/>
    </location>
</feature>
<dbReference type="EMBL" id="ML994625">
    <property type="protein sequence ID" value="KAF2187968.1"/>
    <property type="molecule type" value="Genomic_DNA"/>
</dbReference>
<gene>
    <name evidence="1" type="ORF">K469DRAFT_568116</name>
</gene>
<organism evidence="1 2">
    <name type="scientific">Zopfia rhizophila CBS 207.26</name>
    <dbReference type="NCBI Taxonomy" id="1314779"/>
    <lineage>
        <taxon>Eukaryota</taxon>
        <taxon>Fungi</taxon>
        <taxon>Dikarya</taxon>
        <taxon>Ascomycota</taxon>
        <taxon>Pezizomycotina</taxon>
        <taxon>Dothideomycetes</taxon>
        <taxon>Dothideomycetes incertae sedis</taxon>
        <taxon>Zopfiaceae</taxon>
        <taxon>Zopfia</taxon>
    </lineage>
</organism>
<proteinExistence type="predicted"/>
<keyword evidence="2" id="KW-1185">Reference proteome</keyword>
<sequence>RLAYEASATSWPDISCITTLHHELRHSLRQYLEESSDSLFSLPYDEFVELV</sequence>
<protein>
    <submittedName>
        <fullName evidence="1">Uncharacterized protein</fullName>
    </submittedName>
</protein>
<accession>A0A6A6EBQ1</accession>
<dbReference type="OrthoDB" id="4501855at2759"/>
<dbReference type="AlphaFoldDB" id="A0A6A6EBQ1"/>
<reference evidence="1" key="1">
    <citation type="journal article" date="2020" name="Stud. Mycol.">
        <title>101 Dothideomycetes genomes: a test case for predicting lifestyles and emergence of pathogens.</title>
        <authorList>
            <person name="Haridas S."/>
            <person name="Albert R."/>
            <person name="Binder M."/>
            <person name="Bloem J."/>
            <person name="Labutti K."/>
            <person name="Salamov A."/>
            <person name="Andreopoulos B."/>
            <person name="Baker S."/>
            <person name="Barry K."/>
            <person name="Bills G."/>
            <person name="Bluhm B."/>
            <person name="Cannon C."/>
            <person name="Castanera R."/>
            <person name="Culley D."/>
            <person name="Daum C."/>
            <person name="Ezra D."/>
            <person name="Gonzalez J."/>
            <person name="Henrissat B."/>
            <person name="Kuo A."/>
            <person name="Liang C."/>
            <person name="Lipzen A."/>
            <person name="Lutzoni F."/>
            <person name="Magnuson J."/>
            <person name="Mondo S."/>
            <person name="Nolan M."/>
            <person name="Ohm R."/>
            <person name="Pangilinan J."/>
            <person name="Park H.-J."/>
            <person name="Ramirez L."/>
            <person name="Alfaro M."/>
            <person name="Sun H."/>
            <person name="Tritt A."/>
            <person name="Yoshinaga Y."/>
            <person name="Zwiers L.-H."/>
            <person name="Turgeon B."/>
            <person name="Goodwin S."/>
            <person name="Spatafora J."/>
            <person name="Crous P."/>
            <person name="Grigoriev I."/>
        </authorList>
    </citation>
    <scope>NUCLEOTIDE SEQUENCE</scope>
    <source>
        <strain evidence="1">CBS 207.26</strain>
    </source>
</reference>
<dbReference type="Proteomes" id="UP000800200">
    <property type="component" value="Unassembled WGS sequence"/>
</dbReference>
<evidence type="ECO:0000313" key="1">
    <source>
        <dbReference type="EMBL" id="KAF2187968.1"/>
    </source>
</evidence>
<evidence type="ECO:0000313" key="2">
    <source>
        <dbReference type="Proteomes" id="UP000800200"/>
    </source>
</evidence>